<reference evidence="1" key="1">
    <citation type="journal article" date="2019" name="Philos. Trans. R. Soc. Lond., B, Biol. Sci.">
        <title>Targeted metagenomic recovery of four divergent viruses reveals shared and distinctive characteristics of giant viruses of marine eukaryotes.</title>
        <authorList>
            <person name="Needham D.M."/>
            <person name="Poirier C."/>
            <person name="Hehenberger E."/>
            <person name="Jimenez V."/>
            <person name="Swalwell J.E."/>
            <person name="Santoro A.E."/>
            <person name="Worden A.Z."/>
        </authorList>
    </citation>
    <scope>NUCLEOTIDE SEQUENCE</scope>
    <source>
        <strain evidence="1">OPacV-421</strain>
    </source>
</reference>
<evidence type="ECO:0000313" key="1">
    <source>
        <dbReference type="EMBL" id="QFG74785.1"/>
    </source>
</evidence>
<protein>
    <submittedName>
        <fullName evidence="1">Uncharacterized protein</fullName>
    </submittedName>
</protein>
<proteinExistence type="predicted"/>
<dbReference type="EMBL" id="MN448291">
    <property type="protein sequence ID" value="QFG74785.1"/>
    <property type="molecule type" value="Genomic_DNA"/>
</dbReference>
<organism evidence="1">
    <name type="scientific">Megaviridae environmental sample</name>
    <dbReference type="NCBI Taxonomy" id="1737588"/>
    <lineage>
        <taxon>Viruses</taxon>
        <taxon>Varidnaviria</taxon>
        <taxon>Bamfordvirae</taxon>
        <taxon>Nucleocytoviricota</taxon>
        <taxon>Megaviricetes</taxon>
        <taxon>Imitervirales</taxon>
        <taxon>Mimiviridae</taxon>
        <taxon>environmental samples</taxon>
    </lineage>
</organism>
<accession>A0A5J6VKZ1</accession>
<sequence length="69" mass="7995">MNSIDPCNKSHMSNFLKDYTDTQINRLLIAHKSLLSCSKSLDNIKYKTDDYPSCIDPIRKHNCYDKIEG</sequence>
<name>A0A5J6VKZ1_9VIRU</name>